<reference evidence="1 2" key="1">
    <citation type="journal article" date="2022" name="bioRxiv">
        <title>The genome of the oomycete Peronosclerospora sorghi, a cosmopolitan pathogen of maize and sorghum, is inflated with dispersed pseudogenes.</title>
        <authorList>
            <person name="Fletcher K."/>
            <person name="Martin F."/>
            <person name="Isakeit T."/>
            <person name="Cavanaugh K."/>
            <person name="Magill C."/>
            <person name="Michelmore R."/>
        </authorList>
    </citation>
    <scope>NUCLEOTIDE SEQUENCE [LARGE SCALE GENOMIC DNA]</scope>
    <source>
        <strain evidence="1">P6</strain>
    </source>
</reference>
<comment type="caution">
    <text evidence="1">The sequence shown here is derived from an EMBL/GenBank/DDBJ whole genome shotgun (WGS) entry which is preliminary data.</text>
</comment>
<evidence type="ECO:0000313" key="1">
    <source>
        <dbReference type="EMBL" id="KAI9911401.1"/>
    </source>
</evidence>
<name>A0ACC0W084_9STRA</name>
<protein>
    <submittedName>
        <fullName evidence="1">Uncharacterized protein</fullName>
    </submittedName>
</protein>
<accession>A0ACC0W084</accession>
<proteinExistence type="predicted"/>
<organism evidence="1 2">
    <name type="scientific">Peronosclerospora sorghi</name>
    <dbReference type="NCBI Taxonomy" id="230839"/>
    <lineage>
        <taxon>Eukaryota</taxon>
        <taxon>Sar</taxon>
        <taxon>Stramenopiles</taxon>
        <taxon>Oomycota</taxon>
        <taxon>Peronosporomycetes</taxon>
        <taxon>Peronosporales</taxon>
        <taxon>Peronosporaceae</taxon>
        <taxon>Peronosclerospora</taxon>
    </lineage>
</organism>
<dbReference type="Proteomes" id="UP001163321">
    <property type="component" value="Chromosome 5"/>
</dbReference>
<evidence type="ECO:0000313" key="2">
    <source>
        <dbReference type="Proteomes" id="UP001163321"/>
    </source>
</evidence>
<dbReference type="EMBL" id="CM047584">
    <property type="protein sequence ID" value="KAI9911401.1"/>
    <property type="molecule type" value="Genomic_DNA"/>
</dbReference>
<gene>
    <name evidence="1" type="ORF">PsorP6_009785</name>
</gene>
<sequence>MVRFVLALLLLGCATGTFVQASDEYFEGDGTSYVLDRVSSGNCNFMSALPTASSNYVALNDPQSANLGNCGRCIEVSCIDAQCTVKNKTAIVQVVDRCPECGTGALDLPPGLYKEITGFGPNRLRVRWRFVACPNAGTVHVCLKTGSNPQWAAIQPTNSVVGVQSVHVNGVSLTILNGAYYYVADHVITDLKAVTIAITSMSGDVISGTYSLTDGQCTDTRHQFPTGVSVQETLVDPLSSPLPSAPSASDGTLKPTTTTPVPTAPIATPGPKTAPAPSLGGQNAPLPAAPSSQADIASKPPTVLPEPSVNVNATRMASTSTTETVPTRTTPASKCRVKRCRRPN</sequence>
<keyword evidence="2" id="KW-1185">Reference proteome</keyword>